<accession>A0AAQ4E9V8</accession>
<dbReference type="InterPro" id="IPR041577">
    <property type="entry name" value="RT_RNaseH_2"/>
</dbReference>
<dbReference type="PROSITE" id="PS50878">
    <property type="entry name" value="RT_POL"/>
    <property type="match status" value="1"/>
</dbReference>
<dbReference type="Pfam" id="PF22938">
    <property type="entry name" value="Integrase_p58_C"/>
    <property type="match status" value="1"/>
</dbReference>
<dbReference type="Pfam" id="PF00078">
    <property type="entry name" value="RVT_1"/>
    <property type="match status" value="1"/>
</dbReference>
<name>A0AAQ4E9V8_AMBAM</name>
<dbReference type="PANTHER" id="PTHR37984:SF5">
    <property type="entry name" value="PROTEIN NYNRIN-LIKE"/>
    <property type="match status" value="1"/>
</dbReference>
<feature type="domain" description="Reverse transcriptase" evidence="10">
    <location>
        <begin position="296"/>
        <end position="475"/>
    </location>
</feature>
<keyword evidence="2" id="KW-0645">Protease</keyword>
<comment type="caution">
    <text evidence="11">The sequence shown here is derived from an EMBL/GenBank/DDBJ whole genome shotgun (WGS) entry which is preliminary data.</text>
</comment>
<dbReference type="InterPro" id="IPR054465">
    <property type="entry name" value="Integrase_p58-like_C"/>
</dbReference>
<dbReference type="EMBL" id="JARKHS020019581">
    <property type="protein sequence ID" value="KAK8771557.1"/>
    <property type="molecule type" value="Genomic_DNA"/>
</dbReference>
<dbReference type="FunFam" id="3.10.10.10:FF:000007">
    <property type="entry name" value="Retrovirus-related Pol polyprotein from transposon 17.6-like Protein"/>
    <property type="match status" value="1"/>
</dbReference>
<dbReference type="Gene3D" id="3.30.70.270">
    <property type="match status" value="2"/>
</dbReference>
<dbReference type="AlphaFoldDB" id="A0AAQ4E9V8"/>
<evidence type="ECO:0000256" key="2">
    <source>
        <dbReference type="ARBA" id="ARBA00022670"/>
    </source>
</evidence>
<keyword evidence="4" id="KW-0548">Nucleotidyltransferase</keyword>
<evidence type="ECO:0000256" key="6">
    <source>
        <dbReference type="ARBA" id="ARBA00022759"/>
    </source>
</evidence>
<dbReference type="InterPro" id="IPR000477">
    <property type="entry name" value="RT_dom"/>
</dbReference>
<dbReference type="Proteomes" id="UP001321473">
    <property type="component" value="Unassembled WGS sequence"/>
</dbReference>
<dbReference type="Pfam" id="PF03732">
    <property type="entry name" value="Retrotrans_gag"/>
    <property type="match status" value="1"/>
</dbReference>
<evidence type="ECO:0000256" key="7">
    <source>
        <dbReference type="ARBA" id="ARBA00022801"/>
    </source>
</evidence>
<evidence type="ECO:0000259" key="10">
    <source>
        <dbReference type="PROSITE" id="PS50878"/>
    </source>
</evidence>
<dbReference type="EC" id="2.7.7.49" evidence="1"/>
<dbReference type="GO" id="GO:0004519">
    <property type="term" value="F:endonuclease activity"/>
    <property type="evidence" value="ECO:0007669"/>
    <property type="project" value="UniProtKB-KW"/>
</dbReference>
<evidence type="ECO:0000256" key="3">
    <source>
        <dbReference type="ARBA" id="ARBA00022679"/>
    </source>
</evidence>
<dbReference type="GO" id="GO:0008233">
    <property type="term" value="F:peptidase activity"/>
    <property type="evidence" value="ECO:0007669"/>
    <property type="project" value="UniProtKB-KW"/>
</dbReference>
<reference evidence="11 12" key="1">
    <citation type="journal article" date="2023" name="Arcadia Sci">
        <title>De novo assembly of a long-read Amblyomma americanum tick genome.</title>
        <authorList>
            <person name="Chou S."/>
            <person name="Poskanzer K.E."/>
            <person name="Rollins M."/>
            <person name="Thuy-Boun P.S."/>
        </authorList>
    </citation>
    <scope>NUCLEOTIDE SEQUENCE [LARGE SCALE GENOMIC DNA]</scope>
    <source>
        <strain evidence="11">F_SG_1</strain>
        <tissue evidence="11">Salivary glands</tissue>
    </source>
</reference>
<keyword evidence="5" id="KW-0540">Nuclease</keyword>
<dbReference type="Gene3D" id="3.10.10.10">
    <property type="entry name" value="HIV Type 1 Reverse Transcriptase, subunit A, domain 1"/>
    <property type="match status" value="1"/>
</dbReference>
<dbReference type="CDD" id="cd01647">
    <property type="entry name" value="RT_LTR"/>
    <property type="match status" value="1"/>
</dbReference>
<organism evidence="11 12">
    <name type="scientific">Amblyomma americanum</name>
    <name type="common">Lone star tick</name>
    <dbReference type="NCBI Taxonomy" id="6943"/>
    <lineage>
        <taxon>Eukaryota</taxon>
        <taxon>Metazoa</taxon>
        <taxon>Ecdysozoa</taxon>
        <taxon>Arthropoda</taxon>
        <taxon>Chelicerata</taxon>
        <taxon>Arachnida</taxon>
        <taxon>Acari</taxon>
        <taxon>Parasitiformes</taxon>
        <taxon>Ixodida</taxon>
        <taxon>Ixodoidea</taxon>
        <taxon>Ixodidae</taxon>
        <taxon>Amblyomminae</taxon>
        <taxon>Amblyomma</taxon>
    </lineage>
</organism>
<keyword evidence="9" id="KW-0511">Multifunctional enzyme</keyword>
<keyword evidence="3" id="KW-0808">Transferase</keyword>
<gene>
    <name evidence="11" type="ORF">V5799_025197</name>
</gene>
<sequence length="723" mass="83184">MATDSRFPAPILYHTPRTPPSFRGDVYENAEDWLDIFERVARYNGWSDDRKLHNVYFALEDSARTWYENHEGNLSTWETFRQNLIATFPNADRREKAEAALRSRNQRTNESVRMYVEDMTRLFKRADPSMAEETKLRHLMRGVKQELFAGLVRSPPRTVAEFLTEATTMETTLLQRARQYNRDHLAKGMAVAFLDDVDRLPNLCPIQVNLHDDAAPSNALQKVKINPELSPHQKNFLSSLLLDFKDCFAASSKVGRTPVAKHRIVIDSATPPVCQRPYCVSPKEREAIRTQVDEMLADDVIQPSTSPWASPVVLVKKKDNTLRFCVDYRKLNNVTKKDVYPLPRIDDAIDRLRDARFFSSLDLKSGYWQIEVDERDREKTAFVTPDGLYEFKVLPFGLCSAPAIFQRMMDTVLAGLKWQTCLVYLDDVVIFSSSFEQHLQRLRIVLQALQSAQLTIKPEKCHFAFEELRFLGHVVSAQGVLPDPDKTSAVSSFPRSTDKKALRRFLGLCSYYRHFVKDFSRLAEPLTALTRDDTPFVWGSAQDAAFEELRCRLQSPPILAHFDENAETDVHTDASNVGLGAILVQWQDGAERVIAYASRTLSRSERNYSTTEKECLAVIWALSDYVWVWTPVRCRGLSEKLLRRYFAPYLVVRRLSDVTYEVAPASPARSSHNGKRSDVVHVVRMKPYYERPPRVTFRLHVVIFRDVRLVVYLLNTFSSRYSV</sequence>
<dbReference type="PANTHER" id="PTHR37984">
    <property type="entry name" value="PROTEIN CBG26694"/>
    <property type="match status" value="1"/>
</dbReference>
<evidence type="ECO:0000313" key="12">
    <source>
        <dbReference type="Proteomes" id="UP001321473"/>
    </source>
</evidence>
<dbReference type="InterPro" id="IPR005162">
    <property type="entry name" value="Retrotrans_gag_dom"/>
</dbReference>
<dbReference type="FunFam" id="3.30.70.270:FF:000020">
    <property type="entry name" value="Transposon Tf2-6 polyprotein-like Protein"/>
    <property type="match status" value="1"/>
</dbReference>
<dbReference type="Pfam" id="PF17919">
    <property type="entry name" value="RT_RNaseH_2"/>
    <property type="match status" value="1"/>
</dbReference>
<evidence type="ECO:0000256" key="9">
    <source>
        <dbReference type="ARBA" id="ARBA00023268"/>
    </source>
</evidence>
<proteinExistence type="predicted"/>
<evidence type="ECO:0000256" key="4">
    <source>
        <dbReference type="ARBA" id="ARBA00022695"/>
    </source>
</evidence>
<dbReference type="InterPro" id="IPR043502">
    <property type="entry name" value="DNA/RNA_pol_sf"/>
</dbReference>
<protein>
    <recommendedName>
        <fullName evidence="1">RNA-directed DNA polymerase</fullName>
        <ecNumber evidence="1">2.7.7.49</ecNumber>
    </recommendedName>
</protein>
<evidence type="ECO:0000256" key="8">
    <source>
        <dbReference type="ARBA" id="ARBA00022918"/>
    </source>
</evidence>
<evidence type="ECO:0000256" key="5">
    <source>
        <dbReference type="ARBA" id="ARBA00022722"/>
    </source>
</evidence>
<dbReference type="InterPro" id="IPR043128">
    <property type="entry name" value="Rev_trsase/Diguanyl_cyclase"/>
</dbReference>
<evidence type="ECO:0000313" key="11">
    <source>
        <dbReference type="EMBL" id="KAK8771557.1"/>
    </source>
</evidence>
<dbReference type="GO" id="GO:0003964">
    <property type="term" value="F:RNA-directed DNA polymerase activity"/>
    <property type="evidence" value="ECO:0007669"/>
    <property type="project" value="UniProtKB-KW"/>
</dbReference>
<dbReference type="InterPro" id="IPR050951">
    <property type="entry name" value="Retrovirus_Pol_polyprotein"/>
</dbReference>
<dbReference type="GO" id="GO:0006508">
    <property type="term" value="P:proteolysis"/>
    <property type="evidence" value="ECO:0007669"/>
    <property type="project" value="UniProtKB-KW"/>
</dbReference>
<keyword evidence="8" id="KW-0695">RNA-directed DNA polymerase</keyword>
<keyword evidence="7" id="KW-0378">Hydrolase</keyword>
<keyword evidence="12" id="KW-1185">Reference proteome</keyword>
<dbReference type="SUPFAM" id="SSF56672">
    <property type="entry name" value="DNA/RNA polymerases"/>
    <property type="match status" value="1"/>
</dbReference>
<evidence type="ECO:0000256" key="1">
    <source>
        <dbReference type="ARBA" id="ARBA00012493"/>
    </source>
</evidence>
<keyword evidence="6" id="KW-0255">Endonuclease</keyword>